<feature type="domain" description="Uracil-DNA glycosylase-like" evidence="1">
    <location>
        <begin position="52"/>
        <end position="229"/>
    </location>
</feature>
<accession>A0A1V9F2F9</accession>
<sequence length="232" mass="26608">MKTAPQKLTQSYAIVNFLKNLSPEMKLGAGIEIMNPFSDALARQLAETFYNKFYNDQHPRKFIFGINPGRFGAGVTGVPFTDPIRLKEVCGIESELPKKAELSSLFIYAVIDAYGGPAAFYYDFYITALSPLGFTKNGVNLNYYDDKELLKDSEPFILKCIHEQLDTIATTRDVCYCLGEGTNYKIFQKINAKHQFFKEIIPLPHPRWVMQYRRKKLDEFVKVYVEKLKGLN</sequence>
<dbReference type="InterPro" id="IPR032579">
    <property type="entry name" value="Phe_SMUG2-like"/>
</dbReference>
<dbReference type="EMBL" id="LVXG01000008">
    <property type="protein sequence ID" value="OQP52578.1"/>
    <property type="molecule type" value="Genomic_DNA"/>
</dbReference>
<dbReference type="SUPFAM" id="SSF52141">
    <property type="entry name" value="Uracil-DNA glycosylase-like"/>
    <property type="match status" value="1"/>
</dbReference>
<organism evidence="2 3">
    <name type="scientific">Niastella yeongjuensis</name>
    <dbReference type="NCBI Taxonomy" id="354355"/>
    <lineage>
        <taxon>Bacteria</taxon>
        <taxon>Pseudomonadati</taxon>
        <taxon>Bacteroidota</taxon>
        <taxon>Chitinophagia</taxon>
        <taxon>Chitinophagales</taxon>
        <taxon>Chitinophagaceae</taxon>
        <taxon>Niastella</taxon>
    </lineage>
</organism>
<dbReference type="CDD" id="cd19375">
    <property type="entry name" value="UDG-F3-like_SMUG2"/>
    <property type="match status" value="1"/>
</dbReference>
<evidence type="ECO:0000313" key="2">
    <source>
        <dbReference type="EMBL" id="OQP52578.1"/>
    </source>
</evidence>
<evidence type="ECO:0000259" key="1">
    <source>
        <dbReference type="Pfam" id="PF03167"/>
    </source>
</evidence>
<dbReference type="InterPro" id="IPR005122">
    <property type="entry name" value="Uracil-DNA_glycosylase-like"/>
</dbReference>
<name>A0A1V9F2F9_9BACT</name>
<dbReference type="STRING" id="354355.SAMN05660816_05359"/>
<protein>
    <submittedName>
        <fullName evidence="2">DUF4918 domain-containing protein</fullName>
    </submittedName>
</protein>
<dbReference type="AlphaFoldDB" id="A0A1V9F2F9"/>
<reference evidence="3" key="1">
    <citation type="submission" date="2016-04" db="EMBL/GenBank/DDBJ databases">
        <authorList>
            <person name="Chen L."/>
            <person name="Zhuang W."/>
            <person name="Wang G."/>
        </authorList>
    </citation>
    <scope>NUCLEOTIDE SEQUENCE [LARGE SCALE GENOMIC DNA]</scope>
    <source>
        <strain evidence="3">17621</strain>
    </source>
</reference>
<proteinExistence type="predicted"/>
<gene>
    <name evidence="2" type="ORF">A4H97_24965</name>
</gene>
<dbReference type="RefSeq" id="WP_081198053.1">
    <property type="nucleotide sequence ID" value="NZ_FOCZ01000012.1"/>
</dbReference>
<dbReference type="Proteomes" id="UP000192610">
    <property type="component" value="Unassembled WGS sequence"/>
</dbReference>
<keyword evidence="3" id="KW-1185">Reference proteome</keyword>
<dbReference type="InterPro" id="IPR036895">
    <property type="entry name" value="Uracil-DNA_glycosylase-like_sf"/>
</dbReference>
<dbReference type="OrthoDB" id="7107805at2"/>
<evidence type="ECO:0000313" key="3">
    <source>
        <dbReference type="Proteomes" id="UP000192610"/>
    </source>
</evidence>
<dbReference type="Gene3D" id="3.40.470.10">
    <property type="entry name" value="Uracil-DNA glycosylase-like domain"/>
    <property type="match status" value="1"/>
</dbReference>
<comment type="caution">
    <text evidence="2">The sequence shown here is derived from an EMBL/GenBank/DDBJ whole genome shotgun (WGS) entry which is preliminary data.</text>
</comment>
<dbReference type="Pfam" id="PF03167">
    <property type="entry name" value="UDG"/>
    <property type="match status" value="1"/>
</dbReference>